<sequence length="273" mass="30859">MSTCLTPSLLPEQDEVIAVSEKVIVKLEDLVKWTVWNSSCWKKGLHALPLKPSMLKELGKNGQKENLYRYRESTLNSGLNFKDVLREKAELGDDGEDKKVLVLSYPQYCRYRSIIARLREKPASLLADQVVLALGGIATLTSNTQILYCRDTFEHPTLLENDSICDEFDPWHSRGPSNGFEKVPVRQRAAASVESVNRAKAPRRQAEANLVDAPQQGLTSTLMGHMTPDDSPYNYSCHILLRLWNTDQANSNNCPSFWTNKSKKTLFHEGQCF</sequence>
<keyword evidence="2" id="KW-1185">Reference proteome</keyword>
<evidence type="ECO:0000313" key="2">
    <source>
        <dbReference type="Proteomes" id="UP000319801"/>
    </source>
</evidence>
<accession>A0A556TIK1</accession>
<evidence type="ECO:0000313" key="1">
    <source>
        <dbReference type="EMBL" id="TSK14562.1"/>
    </source>
</evidence>
<comment type="caution">
    <text evidence="1">The sequence shown here is derived from an EMBL/GenBank/DDBJ whole genome shotgun (WGS) entry which is preliminary data.</text>
</comment>
<dbReference type="PANTHER" id="PTHR13964:SF37">
    <property type="entry name" value="AT-RICH INTERACTIVE DOMAIN-CONTAINING PROTEIN 5B"/>
    <property type="match status" value="1"/>
</dbReference>
<dbReference type="EMBL" id="VCAZ01000002">
    <property type="protein sequence ID" value="TSK14562.1"/>
    <property type="molecule type" value="Genomic_DNA"/>
</dbReference>
<dbReference type="AlphaFoldDB" id="A0A556TIK1"/>
<proteinExistence type="predicted"/>
<dbReference type="GO" id="GO:0005634">
    <property type="term" value="C:nucleus"/>
    <property type="evidence" value="ECO:0007669"/>
    <property type="project" value="TreeGrafter"/>
</dbReference>
<protein>
    <submittedName>
        <fullName evidence="1">AT-rich interactive domain-containing protein 5B</fullName>
    </submittedName>
</protein>
<reference evidence="1 2" key="1">
    <citation type="journal article" date="2019" name="Genome Biol. Evol.">
        <title>Whole-Genome Sequencing of the Giant Devil Catfish, Bagarius yarrelli.</title>
        <authorList>
            <person name="Jiang W."/>
            <person name="Lv Y."/>
            <person name="Cheng L."/>
            <person name="Yang K."/>
            <person name="Chao B."/>
            <person name="Wang X."/>
            <person name="Li Y."/>
            <person name="Pan X."/>
            <person name="You X."/>
            <person name="Zhang Y."/>
            <person name="Yang J."/>
            <person name="Li J."/>
            <person name="Zhang X."/>
            <person name="Liu S."/>
            <person name="Sun C."/>
            <person name="Yang J."/>
            <person name="Shi Q."/>
        </authorList>
    </citation>
    <scope>NUCLEOTIDE SEQUENCE [LARGE SCALE GENOMIC DNA]</scope>
    <source>
        <strain evidence="1">JWS20170419001</strain>
        <tissue evidence="1">Muscle</tissue>
    </source>
</reference>
<dbReference type="Proteomes" id="UP000319801">
    <property type="component" value="Unassembled WGS sequence"/>
</dbReference>
<name>A0A556TIK1_BAGYA</name>
<dbReference type="GO" id="GO:0006357">
    <property type="term" value="P:regulation of transcription by RNA polymerase II"/>
    <property type="evidence" value="ECO:0007669"/>
    <property type="project" value="TreeGrafter"/>
</dbReference>
<dbReference type="OrthoDB" id="1938591at2759"/>
<dbReference type="InterPro" id="IPR051232">
    <property type="entry name" value="ARID/SWI1_ChromRemod"/>
</dbReference>
<dbReference type="GO" id="GO:0000976">
    <property type="term" value="F:transcription cis-regulatory region binding"/>
    <property type="evidence" value="ECO:0007669"/>
    <property type="project" value="TreeGrafter"/>
</dbReference>
<gene>
    <name evidence="1" type="ORF">Baya_0545</name>
</gene>
<organism evidence="1 2">
    <name type="scientific">Bagarius yarrelli</name>
    <name type="common">Goonch</name>
    <name type="synonym">Bagrus yarrelli</name>
    <dbReference type="NCBI Taxonomy" id="175774"/>
    <lineage>
        <taxon>Eukaryota</taxon>
        <taxon>Metazoa</taxon>
        <taxon>Chordata</taxon>
        <taxon>Craniata</taxon>
        <taxon>Vertebrata</taxon>
        <taxon>Euteleostomi</taxon>
        <taxon>Actinopterygii</taxon>
        <taxon>Neopterygii</taxon>
        <taxon>Teleostei</taxon>
        <taxon>Ostariophysi</taxon>
        <taxon>Siluriformes</taxon>
        <taxon>Sisoridae</taxon>
        <taxon>Sisorinae</taxon>
        <taxon>Bagarius</taxon>
    </lineage>
</organism>
<dbReference type="PANTHER" id="PTHR13964">
    <property type="entry name" value="RBP-RELATED"/>
    <property type="match status" value="1"/>
</dbReference>